<dbReference type="Pfam" id="PF00172">
    <property type="entry name" value="Zn_clus"/>
    <property type="match status" value="1"/>
</dbReference>
<feature type="domain" description="Zn(2)-C6 fungal-type" evidence="3">
    <location>
        <begin position="12"/>
        <end position="42"/>
    </location>
</feature>
<dbReference type="CDD" id="cd00067">
    <property type="entry name" value="GAL4"/>
    <property type="match status" value="1"/>
</dbReference>
<dbReference type="Pfam" id="PF11951">
    <property type="entry name" value="Fungal_trans_2"/>
    <property type="match status" value="1"/>
</dbReference>
<evidence type="ECO:0000313" key="5">
    <source>
        <dbReference type="Proteomes" id="UP000053259"/>
    </source>
</evidence>
<dbReference type="AlphaFoldDB" id="A0A0D1XAK2"/>
<dbReference type="PANTHER" id="PTHR47657:SF13">
    <property type="entry name" value="ZN(2)-C6 FUNGAL-TYPE DOMAIN-CONTAINING PROTEIN-RELATED"/>
    <property type="match status" value="1"/>
</dbReference>
<dbReference type="STRING" id="253628.A0A0D1XAK2"/>
<name>A0A0D1XAK2_9PEZI</name>
<proteinExistence type="predicted"/>
<dbReference type="GeneID" id="27317067"/>
<dbReference type="OrthoDB" id="416217at2759"/>
<organism evidence="4 5">
    <name type="scientific">Verruconis gallopava</name>
    <dbReference type="NCBI Taxonomy" id="253628"/>
    <lineage>
        <taxon>Eukaryota</taxon>
        <taxon>Fungi</taxon>
        <taxon>Dikarya</taxon>
        <taxon>Ascomycota</taxon>
        <taxon>Pezizomycotina</taxon>
        <taxon>Dothideomycetes</taxon>
        <taxon>Pleosporomycetidae</taxon>
        <taxon>Venturiales</taxon>
        <taxon>Sympoventuriaceae</taxon>
        <taxon>Verruconis</taxon>
    </lineage>
</organism>
<dbReference type="VEuPathDB" id="FungiDB:PV09_09094"/>
<evidence type="ECO:0000256" key="2">
    <source>
        <dbReference type="SAM" id="MobiDB-lite"/>
    </source>
</evidence>
<dbReference type="InParanoid" id="A0A0D1XAK2"/>
<dbReference type="PROSITE" id="PS00463">
    <property type="entry name" value="ZN2_CY6_FUNGAL_1"/>
    <property type="match status" value="1"/>
</dbReference>
<dbReference type="InterPro" id="IPR036864">
    <property type="entry name" value="Zn2-C6_fun-type_DNA-bd_sf"/>
</dbReference>
<gene>
    <name evidence="4" type="ORF">PV09_09094</name>
</gene>
<dbReference type="InterPro" id="IPR052400">
    <property type="entry name" value="Zn2-C6_fungal_TF"/>
</dbReference>
<accession>A0A0D1XAK2</accession>
<evidence type="ECO:0000259" key="3">
    <source>
        <dbReference type="PROSITE" id="PS50048"/>
    </source>
</evidence>
<reference evidence="4 5" key="1">
    <citation type="submission" date="2015-01" db="EMBL/GenBank/DDBJ databases">
        <title>The Genome Sequence of Ochroconis gallopava CBS43764.</title>
        <authorList>
            <consortium name="The Broad Institute Genomics Platform"/>
            <person name="Cuomo C."/>
            <person name="de Hoog S."/>
            <person name="Gorbushina A."/>
            <person name="Stielow B."/>
            <person name="Teixiera M."/>
            <person name="Abouelleil A."/>
            <person name="Chapman S.B."/>
            <person name="Priest M."/>
            <person name="Young S.K."/>
            <person name="Wortman J."/>
            <person name="Nusbaum C."/>
            <person name="Birren B."/>
        </authorList>
    </citation>
    <scope>NUCLEOTIDE SEQUENCE [LARGE SCALE GENOMIC DNA]</scope>
    <source>
        <strain evidence="4 5">CBS 43764</strain>
    </source>
</reference>
<dbReference type="RefSeq" id="XP_016209100.1">
    <property type="nucleotide sequence ID" value="XM_016363086.1"/>
</dbReference>
<dbReference type="InterPro" id="IPR001138">
    <property type="entry name" value="Zn2Cys6_DnaBD"/>
</dbReference>
<dbReference type="SUPFAM" id="SSF57701">
    <property type="entry name" value="Zn2/Cys6 DNA-binding domain"/>
    <property type="match status" value="1"/>
</dbReference>
<dbReference type="SMART" id="SM00066">
    <property type="entry name" value="GAL4"/>
    <property type="match status" value="1"/>
</dbReference>
<dbReference type="GO" id="GO:0000981">
    <property type="term" value="F:DNA-binding transcription factor activity, RNA polymerase II-specific"/>
    <property type="evidence" value="ECO:0007669"/>
    <property type="project" value="InterPro"/>
</dbReference>
<feature type="compositionally biased region" description="Low complexity" evidence="2">
    <location>
        <begin position="81"/>
        <end position="93"/>
    </location>
</feature>
<dbReference type="GO" id="GO:0008270">
    <property type="term" value="F:zinc ion binding"/>
    <property type="evidence" value="ECO:0007669"/>
    <property type="project" value="InterPro"/>
</dbReference>
<evidence type="ECO:0000313" key="4">
    <source>
        <dbReference type="EMBL" id="KIV99230.1"/>
    </source>
</evidence>
<feature type="region of interest" description="Disordered" evidence="2">
    <location>
        <begin position="47"/>
        <end position="93"/>
    </location>
</feature>
<sequence length="404" mass="45864">MTRRPHTKSRNGCQSCKNRHVKCDEGRPSCQKCRDFGIQCDFSDISSTFSTPEGTPPPDSIPSSQKKRGRPRKGWNYVPQNPANSSYSNSSESTGISNIDDLRLLLQYTEKTALTFTKGRRVTRMWQSAVPELGLKHPFVLELLLSFAAFHLSQTSTDRRDRFLYLAEKHQSAGLVGLTAAIANIGSSNGVAVYVSVILTCYLHLAKGPIDGDYLLFSSEGSPPWRTMFRGIKSVDEITSGKAFDVLLRNVDDLVDEEPIETDDKVVLHCPQRLWFEVFEDLRRHPAFQDGSKVDVKIKILESLSDIFKRTFGTIEDHPENPGETGHLPFAWLYSVDDTFLQLAQERDAVSLVILSFFALLLKRLDSHWWLKGWAEHIVLSIRNLVPSEYHRFIDWSVEQMQTI</sequence>
<dbReference type="Proteomes" id="UP000053259">
    <property type="component" value="Unassembled WGS sequence"/>
</dbReference>
<dbReference type="PROSITE" id="PS50048">
    <property type="entry name" value="ZN2_CY6_FUNGAL_2"/>
    <property type="match status" value="1"/>
</dbReference>
<protein>
    <recommendedName>
        <fullName evidence="3">Zn(2)-C6 fungal-type domain-containing protein</fullName>
    </recommendedName>
</protein>
<dbReference type="HOGENOM" id="CLU_024934_1_1_1"/>
<keyword evidence="5" id="KW-1185">Reference proteome</keyword>
<dbReference type="EMBL" id="KN847581">
    <property type="protein sequence ID" value="KIV99230.1"/>
    <property type="molecule type" value="Genomic_DNA"/>
</dbReference>
<evidence type="ECO:0000256" key="1">
    <source>
        <dbReference type="ARBA" id="ARBA00023242"/>
    </source>
</evidence>
<dbReference type="PANTHER" id="PTHR47657">
    <property type="entry name" value="STEROL REGULATORY ELEMENT-BINDING PROTEIN ECM22"/>
    <property type="match status" value="1"/>
</dbReference>
<dbReference type="InterPro" id="IPR021858">
    <property type="entry name" value="Fun_TF"/>
</dbReference>
<dbReference type="Gene3D" id="4.10.240.10">
    <property type="entry name" value="Zn(2)-C6 fungal-type DNA-binding domain"/>
    <property type="match status" value="1"/>
</dbReference>
<keyword evidence="1" id="KW-0539">Nucleus</keyword>